<dbReference type="EMBL" id="FLQS01000002">
    <property type="protein sequence ID" value="SBS71061.1"/>
    <property type="molecule type" value="Genomic_DNA"/>
</dbReference>
<reference evidence="1" key="1">
    <citation type="submission" date="2016-03" db="EMBL/GenBank/DDBJ databases">
        <authorList>
            <person name="Ploux O."/>
        </authorList>
    </citation>
    <scope>NUCLEOTIDE SEQUENCE</scope>
    <source>
        <strain evidence="1">UC10</strain>
    </source>
</reference>
<protein>
    <submittedName>
        <fullName evidence="1">Uncharacterized protein</fullName>
    </submittedName>
</protein>
<accession>A0A1Y5P4N3</accession>
<gene>
    <name evidence="1" type="ORF">MHPYR_100046</name>
</gene>
<evidence type="ECO:0000313" key="1">
    <source>
        <dbReference type="EMBL" id="SBS71061.1"/>
    </source>
</evidence>
<organism evidence="1">
    <name type="scientific">uncultured Mycobacterium sp</name>
    <dbReference type="NCBI Taxonomy" id="171292"/>
    <lineage>
        <taxon>Bacteria</taxon>
        <taxon>Bacillati</taxon>
        <taxon>Actinomycetota</taxon>
        <taxon>Actinomycetes</taxon>
        <taxon>Mycobacteriales</taxon>
        <taxon>Mycobacteriaceae</taxon>
        <taxon>Mycobacterium</taxon>
        <taxon>environmental samples</taxon>
    </lineage>
</organism>
<proteinExistence type="predicted"/>
<sequence length="53" mass="5695">MSDSMMTSVDLIRYAIGDQIRELGGDDDMIDQIAMSAAYAVFIGAAADAVRPR</sequence>
<name>A0A1Y5P4N3_9MYCO</name>
<dbReference type="AlphaFoldDB" id="A0A1Y5P4N3"/>